<sequence>MLRLGEKRRLSHNRLSLWHDCRESASERRQAVRLAGWMHEGGKGFKEIIWEPVQRKKVRLSFYGSSQPEEP</sequence>
<name>A0A484CLA8_PERFV</name>
<comment type="caution">
    <text evidence="1">The sequence shown here is derived from an EMBL/GenBank/DDBJ whole genome shotgun (WGS) entry which is preliminary data.</text>
</comment>
<evidence type="ECO:0000313" key="1">
    <source>
        <dbReference type="EMBL" id="TDH04327.1"/>
    </source>
</evidence>
<gene>
    <name evidence="1" type="ORF">EPR50_G00150880</name>
</gene>
<evidence type="ECO:0000313" key="2">
    <source>
        <dbReference type="Proteomes" id="UP000295070"/>
    </source>
</evidence>
<protein>
    <submittedName>
        <fullName evidence="1">Uncharacterized protein</fullName>
    </submittedName>
</protein>
<dbReference type="Proteomes" id="UP000295070">
    <property type="component" value="Chromosome 14"/>
</dbReference>
<dbReference type="EMBL" id="SCKG01000014">
    <property type="protein sequence ID" value="TDH04327.1"/>
    <property type="molecule type" value="Genomic_DNA"/>
</dbReference>
<reference evidence="1 2" key="1">
    <citation type="submission" date="2019-01" db="EMBL/GenBank/DDBJ databases">
        <title>A chromosome-scale genome assembly of the yellow perch, Perca flavescens.</title>
        <authorList>
            <person name="Feron R."/>
            <person name="Morvezen R."/>
            <person name="Bestin A."/>
            <person name="Haffray P."/>
            <person name="Klopp C."/>
            <person name="Zahm M."/>
            <person name="Cabau C."/>
            <person name="Roques C."/>
            <person name="Donnadieu C."/>
            <person name="Bouchez O."/>
            <person name="Christie M."/>
            <person name="Larson W."/>
            <person name="Guiguen Y."/>
        </authorList>
    </citation>
    <scope>NUCLEOTIDE SEQUENCE [LARGE SCALE GENOMIC DNA]</scope>
    <source>
        <strain evidence="1">YP-PL-M2</strain>
        <tissue evidence="1">Blood</tissue>
    </source>
</reference>
<keyword evidence="2" id="KW-1185">Reference proteome</keyword>
<dbReference type="AlphaFoldDB" id="A0A484CLA8"/>
<proteinExistence type="predicted"/>
<accession>A0A484CLA8</accession>
<organism evidence="1 2">
    <name type="scientific">Perca flavescens</name>
    <name type="common">American yellow perch</name>
    <name type="synonym">Morone flavescens</name>
    <dbReference type="NCBI Taxonomy" id="8167"/>
    <lineage>
        <taxon>Eukaryota</taxon>
        <taxon>Metazoa</taxon>
        <taxon>Chordata</taxon>
        <taxon>Craniata</taxon>
        <taxon>Vertebrata</taxon>
        <taxon>Euteleostomi</taxon>
        <taxon>Actinopterygii</taxon>
        <taxon>Neopterygii</taxon>
        <taxon>Teleostei</taxon>
        <taxon>Neoteleostei</taxon>
        <taxon>Acanthomorphata</taxon>
        <taxon>Eupercaria</taxon>
        <taxon>Perciformes</taxon>
        <taxon>Percoidei</taxon>
        <taxon>Percidae</taxon>
        <taxon>Percinae</taxon>
        <taxon>Perca</taxon>
    </lineage>
</organism>